<organism evidence="2 3">
    <name type="scientific">Piptocephalis cylindrospora</name>
    <dbReference type="NCBI Taxonomy" id="1907219"/>
    <lineage>
        <taxon>Eukaryota</taxon>
        <taxon>Fungi</taxon>
        <taxon>Fungi incertae sedis</taxon>
        <taxon>Zoopagomycota</taxon>
        <taxon>Zoopagomycotina</taxon>
        <taxon>Zoopagomycetes</taxon>
        <taxon>Zoopagales</taxon>
        <taxon>Piptocephalidaceae</taxon>
        <taxon>Piptocephalis</taxon>
    </lineage>
</organism>
<evidence type="ECO:0000256" key="1">
    <source>
        <dbReference type="SAM" id="MobiDB-lite"/>
    </source>
</evidence>
<evidence type="ECO:0000313" key="3">
    <source>
        <dbReference type="Proteomes" id="UP000267251"/>
    </source>
</evidence>
<accession>A0A4P9Y275</accession>
<evidence type="ECO:0000313" key="2">
    <source>
        <dbReference type="EMBL" id="RKP12968.1"/>
    </source>
</evidence>
<reference evidence="3" key="1">
    <citation type="journal article" date="2018" name="Nat. Microbiol.">
        <title>Leveraging single-cell genomics to expand the fungal tree of life.</title>
        <authorList>
            <person name="Ahrendt S.R."/>
            <person name="Quandt C.A."/>
            <person name="Ciobanu D."/>
            <person name="Clum A."/>
            <person name="Salamov A."/>
            <person name="Andreopoulos B."/>
            <person name="Cheng J.F."/>
            <person name="Woyke T."/>
            <person name="Pelin A."/>
            <person name="Henrissat B."/>
            <person name="Reynolds N.K."/>
            <person name="Benny G.L."/>
            <person name="Smith M.E."/>
            <person name="James T.Y."/>
            <person name="Grigoriev I.V."/>
        </authorList>
    </citation>
    <scope>NUCLEOTIDE SEQUENCE [LARGE SCALE GENOMIC DNA]</scope>
</reference>
<feature type="compositionally biased region" description="Low complexity" evidence="1">
    <location>
        <begin position="168"/>
        <end position="177"/>
    </location>
</feature>
<dbReference type="EMBL" id="KZ988147">
    <property type="protein sequence ID" value="RKP12968.1"/>
    <property type="molecule type" value="Genomic_DNA"/>
</dbReference>
<feature type="region of interest" description="Disordered" evidence="1">
    <location>
        <begin position="130"/>
        <end position="212"/>
    </location>
</feature>
<keyword evidence="3" id="KW-1185">Reference proteome</keyword>
<protein>
    <submittedName>
        <fullName evidence="2">Uncharacterized protein</fullName>
    </submittedName>
</protein>
<sequence length="242" mass="26998">MLSSILKLGSYPYDILFAQRGDRNHHDFYPFGNEGSKYGDKVISVRCLPVSQRVQLELRRDIDLYRIIVEGFNFRACSVNIHKTFLITDEVLAITVTDLSIPGEEELEEGLRKHFSTIAPVMEEHQVHEASKEKSIVAPTPRPALSTRSPAAKDQMDSPSPPLPPVLEPAKAGSKKGNGSKKKNLFASLWEGASNEPTRSPTPPKLPHPMQTAPTFLKDIMSEVLEDLPAEEKEDVLQFPDK</sequence>
<name>A0A4P9Y275_9FUNG</name>
<gene>
    <name evidence="2" type="ORF">BJ684DRAFT_16593</name>
</gene>
<proteinExistence type="predicted"/>
<dbReference type="AlphaFoldDB" id="A0A4P9Y275"/>
<dbReference type="Proteomes" id="UP000267251">
    <property type="component" value="Unassembled WGS sequence"/>
</dbReference>